<sequence length="271" mass="31275">MNGYFSHDSNARNSEELLRVRMKYGAEGYGVYFMILERLRDEEDYMSVKDYNMIAFDLRVDASVIKSVIEDFGLFVFTDDGKYFYSEGFKKRMALKDERSKTLSDKRRKAAKTRWEKDSDANAMHLHSKSNANALQNDAKESKEKKREVKESKASKLASTHTQENIVDLWQELWGFPNSIAQQEIPNWIDASNADVVYYALQLAGKGNVPPRNAFKFIERVLTQWEEQGIKTLKQAQEANKKHEQRSSNAKGGRVTLDAHTPSFDTYDLPF</sequence>
<protein>
    <submittedName>
        <fullName evidence="1">Lin1244/Lin1753 domain-containing protein</fullName>
    </submittedName>
</protein>
<evidence type="ECO:0000313" key="2">
    <source>
        <dbReference type="Proteomes" id="UP001149860"/>
    </source>
</evidence>
<proteinExistence type="predicted"/>
<accession>A0ACD5DDY8</accession>
<name>A0ACD5DDY8_9LACO</name>
<gene>
    <name evidence="1" type="ORF">O0236_007425</name>
</gene>
<reference evidence="1" key="1">
    <citation type="submission" date="2024-08" db="EMBL/GenBank/DDBJ databases">
        <title>Lentilactobacillus sp. nov., isolated from tree bark.</title>
        <authorList>
            <person name="Phuengjayaem S."/>
            <person name="Tanasupawat S."/>
        </authorList>
    </citation>
    <scope>NUCLEOTIDE SEQUENCE</scope>
    <source>
        <strain evidence="1">SPB1-3</strain>
    </source>
</reference>
<evidence type="ECO:0000313" key="1">
    <source>
        <dbReference type="EMBL" id="XFD39260.1"/>
    </source>
</evidence>
<dbReference type="EMBL" id="CP168151">
    <property type="protein sequence ID" value="XFD39260.1"/>
    <property type="molecule type" value="Genomic_DNA"/>
</dbReference>
<organism evidence="1 2">
    <name type="scientific">Lentilactobacillus terminaliae</name>
    <dbReference type="NCBI Taxonomy" id="3003483"/>
    <lineage>
        <taxon>Bacteria</taxon>
        <taxon>Bacillati</taxon>
        <taxon>Bacillota</taxon>
        <taxon>Bacilli</taxon>
        <taxon>Lactobacillales</taxon>
        <taxon>Lactobacillaceae</taxon>
        <taxon>Lentilactobacillus</taxon>
    </lineage>
</organism>
<keyword evidence="2" id="KW-1185">Reference proteome</keyword>
<dbReference type="Proteomes" id="UP001149860">
    <property type="component" value="Chromosome"/>
</dbReference>